<dbReference type="Proteomes" id="UP001530315">
    <property type="component" value="Unassembled WGS sequence"/>
</dbReference>
<evidence type="ECO:0000313" key="1">
    <source>
        <dbReference type="EMBL" id="KAL3773075.1"/>
    </source>
</evidence>
<name>A0ABD3NAH4_9STRA</name>
<dbReference type="AlphaFoldDB" id="A0ABD3NAH4"/>
<evidence type="ECO:0000313" key="2">
    <source>
        <dbReference type="Proteomes" id="UP001530315"/>
    </source>
</evidence>
<comment type="caution">
    <text evidence="1">The sequence shown here is derived from an EMBL/GenBank/DDBJ whole genome shotgun (WGS) entry which is preliminary data.</text>
</comment>
<organism evidence="1 2">
    <name type="scientific">Stephanodiscus triporus</name>
    <dbReference type="NCBI Taxonomy" id="2934178"/>
    <lineage>
        <taxon>Eukaryota</taxon>
        <taxon>Sar</taxon>
        <taxon>Stramenopiles</taxon>
        <taxon>Ochrophyta</taxon>
        <taxon>Bacillariophyta</taxon>
        <taxon>Coscinodiscophyceae</taxon>
        <taxon>Thalassiosirophycidae</taxon>
        <taxon>Stephanodiscales</taxon>
        <taxon>Stephanodiscaceae</taxon>
        <taxon>Stephanodiscus</taxon>
    </lineage>
</organism>
<keyword evidence="2" id="KW-1185">Reference proteome</keyword>
<reference evidence="1 2" key="1">
    <citation type="submission" date="2024-10" db="EMBL/GenBank/DDBJ databases">
        <title>Updated reference genomes for cyclostephanoid diatoms.</title>
        <authorList>
            <person name="Roberts W.R."/>
            <person name="Alverson A.J."/>
        </authorList>
    </citation>
    <scope>NUCLEOTIDE SEQUENCE [LARGE SCALE GENOMIC DNA]</scope>
    <source>
        <strain evidence="1 2">AJA276-08</strain>
    </source>
</reference>
<protein>
    <submittedName>
        <fullName evidence="1">Uncharacterized protein</fullName>
    </submittedName>
</protein>
<dbReference type="EMBL" id="JALLAZ020001553">
    <property type="protein sequence ID" value="KAL3773075.1"/>
    <property type="molecule type" value="Genomic_DNA"/>
</dbReference>
<sequence>MINNYSSQSIRVPTTKQVHHREIDMHRLSENDLRTLRTKDPFMYHSIPAVHKATITLQEVDNAKTLLSQESSVVTRKSRLSTECHMSLLMDEEFHDALLRVSSTDSDLVPLATNSKQSEPNNKQQPE</sequence>
<accession>A0ABD3NAH4</accession>
<proteinExistence type="predicted"/>
<gene>
    <name evidence="1" type="ORF">ACHAW5_007290</name>
</gene>